<dbReference type="InterPro" id="IPR019509">
    <property type="entry name" value="Carboxypeptidase_inhibitor_I68"/>
</dbReference>
<evidence type="ECO:0000313" key="2">
    <source>
        <dbReference type="EMBL" id="NIE46876.1"/>
    </source>
</evidence>
<reference evidence="2" key="1">
    <citation type="submission" date="2020-03" db="EMBL/GenBank/DDBJ databases">
        <title>A transcriptome and proteome of the tick Rhipicephalus microplus shaped by the genetic composition of its hosts and developmental stage.</title>
        <authorList>
            <person name="Garcia G.R."/>
            <person name="Ribeiro J.M.C."/>
            <person name="Maruyama S.R."/>
            <person name="Gardinasse L.G."/>
            <person name="Nelson K."/>
            <person name="Ferreira B.R."/>
            <person name="Andrade T.G."/>
            <person name="Santos I.K.F.M."/>
        </authorList>
    </citation>
    <scope>NUCLEOTIDE SEQUENCE</scope>
    <source>
        <strain evidence="2">NSGR</strain>
        <tissue evidence="2">Salivary glands</tissue>
    </source>
</reference>
<evidence type="ECO:0000256" key="1">
    <source>
        <dbReference type="SAM" id="SignalP"/>
    </source>
</evidence>
<dbReference type="AlphaFoldDB" id="A0A6G5A9L3"/>
<protein>
    <submittedName>
        <fullName evidence="2">Putative carboxypeptidase inhibitor</fullName>
    </submittedName>
</protein>
<dbReference type="EMBL" id="GIKN01004603">
    <property type="protein sequence ID" value="NIE46876.1"/>
    <property type="molecule type" value="Transcribed_RNA"/>
</dbReference>
<sequence>MAFVAALFLLTFVAFRLAYVVDETCDGKGFGCIFFADCPPNTSVPLPGCSGWKSCCGDPKLGECYYKGGVCKDNCSDSDIEQKYGRCTRNRTCCVPLAKSPRYF</sequence>
<keyword evidence="1" id="KW-0732">Signal</keyword>
<proteinExistence type="predicted"/>
<name>A0A6G5A9L3_RHIMP</name>
<feature type="signal peptide" evidence="1">
    <location>
        <begin position="1"/>
        <end position="18"/>
    </location>
</feature>
<organism evidence="2">
    <name type="scientific">Rhipicephalus microplus</name>
    <name type="common">Cattle tick</name>
    <name type="synonym">Boophilus microplus</name>
    <dbReference type="NCBI Taxonomy" id="6941"/>
    <lineage>
        <taxon>Eukaryota</taxon>
        <taxon>Metazoa</taxon>
        <taxon>Ecdysozoa</taxon>
        <taxon>Arthropoda</taxon>
        <taxon>Chelicerata</taxon>
        <taxon>Arachnida</taxon>
        <taxon>Acari</taxon>
        <taxon>Parasitiformes</taxon>
        <taxon>Ixodida</taxon>
        <taxon>Ixodoidea</taxon>
        <taxon>Ixodidae</taxon>
        <taxon>Rhipicephalinae</taxon>
        <taxon>Rhipicephalus</taxon>
        <taxon>Boophilus</taxon>
    </lineage>
</organism>
<dbReference type="GO" id="GO:0008191">
    <property type="term" value="F:metalloendopeptidase inhibitor activity"/>
    <property type="evidence" value="ECO:0007669"/>
    <property type="project" value="InterPro"/>
</dbReference>
<dbReference type="Pfam" id="PF10468">
    <property type="entry name" value="Inhibitor_I68"/>
    <property type="match status" value="1"/>
</dbReference>
<feature type="chain" id="PRO_5026239973" evidence="1">
    <location>
        <begin position="19"/>
        <end position="104"/>
    </location>
</feature>
<accession>A0A6G5A9L3</accession>